<accession>A0AAU9U775</accession>
<evidence type="ECO:0000313" key="2">
    <source>
        <dbReference type="Proteomes" id="UP001153954"/>
    </source>
</evidence>
<dbReference type="Proteomes" id="UP001153954">
    <property type="component" value="Unassembled WGS sequence"/>
</dbReference>
<evidence type="ECO:0008006" key="3">
    <source>
        <dbReference type="Google" id="ProtNLM"/>
    </source>
</evidence>
<protein>
    <recommendedName>
        <fullName evidence="3">Inositol-3-phosphate synthase</fullName>
    </recommendedName>
</protein>
<dbReference type="InterPro" id="IPR002587">
    <property type="entry name" value="Myo-inos-1-P_Synthase"/>
</dbReference>
<dbReference type="InterPro" id="IPR036291">
    <property type="entry name" value="NAD(P)-bd_dom_sf"/>
</dbReference>
<dbReference type="AlphaFoldDB" id="A0AAU9U775"/>
<dbReference type="GO" id="GO:0006021">
    <property type="term" value="P:inositol biosynthetic process"/>
    <property type="evidence" value="ECO:0007669"/>
    <property type="project" value="InterPro"/>
</dbReference>
<gene>
    <name evidence="1" type="ORF">EEDITHA_LOCUS8411</name>
</gene>
<sequence length="198" mass="22309">MNAKSENIIISSPHVKYTDDYIFSEYEYNETLVTKTENEIVAKPYKTSLCIRTGRKVGRVGVMLVGWGGNNGSTFTAAVLANKHQLTWNTKNGQMNSNWFGSITQASTVRLGIDEKGNDVFVLMSKLLPMVHPDDLMIDGWDISPMNLADAMVRAKVIDYDLQQKLRKEMSTMRPRPAIYDPDFIAANQVSTYDNSIF</sequence>
<dbReference type="GO" id="GO:0004512">
    <property type="term" value="F:inositol-3-phosphate synthase activity"/>
    <property type="evidence" value="ECO:0007669"/>
    <property type="project" value="InterPro"/>
</dbReference>
<dbReference type="Gene3D" id="3.40.50.720">
    <property type="entry name" value="NAD(P)-binding Rossmann-like Domain"/>
    <property type="match status" value="1"/>
</dbReference>
<keyword evidence="2" id="KW-1185">Reference proteome</keyword>
<dbReference type="PANTHER" id="PTHR11510">
    <property type="entry name" value="MYO-INOSITOL-1 PHOSPHATE SYNTHASE"/>
    <property type="match status" value="1"/>
</dbReference>
<name>A0AAU9U775_EUPED</name>
<proteinExistence type="predicted"/>
<reference evidence="1" key="1">
    <citation type="submission" date="2022-03" db="EMBL/GenBank/DDBJ databases">
        <authorList>
            <person name="Tunstrom K."/>
        </authorList>
    </citation>
    <scope>NUCLEOTIDE SEQUENCE</scope>
</reference>
<dbReference type="GO" id="GO:0008654">
    <property type="term" value="P:phospholipid biosynthetic process"/>
    <property type="evidence" value="ECO:0007669"/>
    <property type="project" value="InterPro"/>
</dbReference>
<evidence type="ECO:0000313" key="1">
    <source>
        <dbReference type="EMBL" id="CAH2092675.1"/>
    </source>
</evidence>
<dbReference type="Pfam" id="PF07994">
    <property type="entry name" value="NAD_binding_5"/>
    <property type="match status" value="1"/>
</dbReference>
<organism evidence="1 2">
    <name type="scientific">Euphydryas editha</name>
    <name type="common">Edith's checkerspot</name>
    <dbReference type="NCBI Taxonomy" id="104508"/>
    <lineage>
        <taxon>Eukaryota</taxon>
        <taxon>Metazoa</taxon>
        <taxon>Ecdysozoa</taxon>
        <taxon>Arthropoda</taxon>
        <taxon>Hexapoda</taxon>
        <taxon>Insecta</taxon>
        <taxon>Pterygota</taxon>
        <taxon>Neoptera</taxon>
        <taxon>Endopterygota</taxon>
        <taxon>Lepidoptera</taxon>
        <taxon>Glossata</taxon>
        <taxon>Ditrysia</taxon>
        <taxon>Papilionoidea</taxon>
        <taxon>Nymphalidae</taxon>
        <taxon>Nymphalinae</taxon>
        <taxon>Euphydryas</taxon>
    </lineage>
</organism>
<dbReference type="EMBL" id="CAKOGL010000012">
    <property type="protein sequence ID" value="CAH2092675.1"/>
    <property type="molecule type" value="Genomic_DNA"/>
</dbReference>
<comment type="caution">
    <text evidence="1">The sequence shown here is derived from an EMBL/GenBank/DDBJ whole genome shotgun (WGS) entry which is preliminary data.</text>
</comment>
<dbReference type="SUPFAM" id="SSF51735">
    <property type="entry name" value="NAD(P)-binding Rossmann-fold domains"/>
    <property type="match status" value="1"/>
</dbReference>